<dbReference type="AlphaFoldDB" id="A0A365GYT6"/>
<dbReference type="InterPro" id="IPR009100">
    <property type="entry name" value="AcylCoA_DH/oxidase_NM_dom_sf"/>
</dbReference>
<name>A0A365GYT6_9ACTN</name>
<dbReference type="Proteomes" id="UP000251891">
    <property type="component" value="Unassembled WGS sequence"/>
</dbReference>
<feature type="domain" description="Acyl-CoA dehydrogenase/oxidase N-terminal" evidence="9">
    <location>
        <begin position="9"/>
        <end position="121"/>
    </location>
</feature>
<dbReference type="FunFam" id="2.40.110.10:FF:000002">
    <property type="entry name" value="Acyl-CoA dehydrogenase fadE12"/>
    <property type="match status" value="1"/>
</dbReference>
<evidence type="ECO:0000259" key="7">
    <source>
        <dbReference type="Pfam" id="PF00441"/>
    </source>
</evidence>
<evidence type="ECO:0000259" key="8">
    <source>
        <dbReference type="Pfam" id="PF02770"/>
    </source>
</evidence>
<keyword evidence="5 6" id="KW-0560">Oxidoreductase</keyword>
<sequence>MRFDVPPHLRELTGRLREFVDGEVVPAEPVLHRGGPEARATLVRLRQAAKDAGLWALGHPAELGGGGMSFLDYVYVNEIQGRSEYGQLALGTATLQDTLMLHRHASPETAARYVPGLVAGEMMPSFAMTEPGVSSSDPTQLETAARLDGDDWVVSGRKWFITGARDAAFTTVMCRTEPPDAPPHRAFSLILVPRDAAGYELVRDLPVLGIDHGHYEIAFHDVRTPAHNLVGERGRGFQVAQERLGPGRIFHAMRWLGQAQRALELMVGRLRERRAFGEPLAEKQLMQQHVFESYAQIQACRLLTLDAARALDAGDAARVEIATIKVLGARMINDVVDRALQVFGAAGLTDDTPLGFMYRTARFARIYDGPDEVHIRSVARTLIRDGRDR</sequence>
<evidence type="ECO:0000256" key="6">
    <source>
        <dbReference type="RuleBase" id="RU362125"/>
    </source>
</evidence>
<dbReference type="EMBL" id="QLYX01000015">
    <property type="protein sequence ID" value="RAY11966.1"/>
    <property type="molecule type" value="Genomic_DNA"/>
</dbReference>
<dbReference type="PANTHER" id="PTHR48083:SF2">
    <property type="entry name" value="MEDIUM-CHAIN SPECIFIC ACYL-COA DEHYDROGENASE, MITOCHONDRIAL"/>
    <property type="match status" value="1"/>
</dbReference>
<dbReference type="SUPFAM" id="SSF56645">
    <property type="entry name" value="Acyl-CoA dehydrogenase NM domain-like"/>
    <property type="match status" value="1"/>
</dbReference>
<evidence type="ECO:0000256" key="3">
    <source>
        <dbReference type="ARBA" id="ARBA00022630"/>
    </source>
</evidence>
<dbReference type="PANTHER" id="PTHR48083">
    <property type="entry name" value="MEDIUM-CHAIN SPECIFIC ACYL-COA DEHYDROGENASE, MITOCHONDRIAL-RELATED"/>
    <property type="match status" value="1"/>
</dbReference>
<dbReference type="InterPro" id="IPR046373">
    <property type="entry name" value="Acyl-CoA_Oxase/DH_mid-dom_sf"/>
</dbReference>
<dbReference type="Gene3D" id="1.10.540.10">
    <property type="entry name" value="Acyl-CoA dehydrogenase/oxidase, N-terminal domain"/>
    <property type="match status" value="1"/>
</dbReference>
<protein>
    <submittedName>
        <fullName evidence="10">Acyl-CoA dehydrogenase</fullName>
    </submittedName>
</protein>
<proteinExistence type="inferred from homology"/>
<dbReference type="Pfam" id="PF00441">
    <property type="entry name" value="Acyl-CoA_dh_1"/>
    <property type="match status" value="1"/>
</dbReference>
<dbReference type="GO" id="GO:0050660">
    <property type="term" value="F:flavin adenine dinucleotide binding"/>
    <property type="evidence" value="ECO:0007669"/>
    <property type="project" value="InterPro"/>
</dbReference>
<evidence type="ECO:0000256" key="2">
    <source>
        <dbReference type="ARBA" id="ARBA00009347"/>
    </source>
</evidence>
<dbReference type="InterPro" id="IPR006091">
    <property type="entry name" value="Acyl-CoA_Oxase/DH_mid-dom"/>
</dbReference>
<dbReference type="InterPro" id="IPR050741">
    <property type="entry name" value="Acyl-CoA_dehydrogenase"/>
</dbReference>
<feature type="domain" description="Acyl-CoA dehydrogenase/oxidase C-terminal" evidence="7">
    <location>
        <begin position="234"/>
        <end position="382"/>
    </location>
</feature>
<evidence type="ECO:0000313" key="10">
    <source>
        <dbReference type="EMBL" id="RAY11966.1"/>
    </source>
</evidence>
<dbReference type="InterPro" id="IPR013786">
    <property type="entry name" value="AcylCoA_DH/ox_N"/>
</dbReference>
<dbReference type="SUPFAM" id="SSF47203">
    <property type="entry name" value="Acyl-CoA dehydrogenase C-terminal domain-like"/>
    <property type="match status" value="1"/>
</dbReference>
<dbReference type="InterPro" id="IPR036250">
    <property type="entry name" value="AcylCo_DH-like_C"/>
</dbReference>
<dbReference type="InterPro" id="IPR037069">
    <property type="entry name" value="AcylCoA_DH/ox_N_sf"/>
</dbReference>
<dbReference type="RefSeq" id="WP_111870832.1">
    <property type="nucleotide sequence ID" value="NZ_QLYX01000015.1"/>
</dbReference>
<evidence type="ECO:0000256" key="1">
    <source>
        <dbReference type="ARBA" id="ARBA00001974"/>
    </source>
</evidence>
<dbReference type="GO" id="GO:0033539">
    <property type="term" value="P:fatty acid beta-oxidation using acyl-CoA dehydrogenase"/>
    <property type="evidence" value="ECO:0007669"/>
    <property type="project" value="TreeGrafter"/>
</dbReference>
<evidence type="ECO:0000259" key="9">
    <source>
        <dbReference type="Pfam" id="PF02771"/>
    </source>
</evidence>
<dbReference type="GO" id="GO:0003995">
    <property type="term" value="F:acyl-CoA dehydrogenase activity"/>
    <property type="evidence" value="ECO:0007669"/>
    <property type="project" value="TreeGrafter"/>
</dbReference>
<dbReference type="Gene3D" id="2.40.110.10">
    <property type="entry name" value="Butyryl-CoA Dehydrogenase, subunit A, domain 2"/>
    <property type="match status" value="1"/>
</dbReference>
<feature type="domain" description="Acyl-CoA oxidase/dehydrogenase middle" evidence="8">
    <location>
        <begin position="125"/>
        <end position="222"/>
    </location>
</feature>
<evidence type="ECO:0000256" key="5">
    <source>
        <dbReference type="ARBA" id="ARBA00023002"/>
    </source>
</evidence>
<keyword evidence="11" id="KW-1185">Reference proteome</keyword>
<comment type="cofactor">
    <cofactor evidence="1 6">
        <name>FAD</name>
        <dbReference type="ChEBI" id="CHEBI:57692"/>
    </cofactor>
</comment>
<dbReference type="Pfam" id="PF02771">
    <property type="entry name" value="Acyl-CoA_dh_N"/>
    <property type="match status" value="1"/>
</dbReference>
<comment type="caution">
    <text evidence="10">The sequence shown here is derived from an EMBL/GenBank/DDBJ whole genome shotgun (WGS) entry which is preliminary data.</text>
</comment>
<dbReference type="Gene3D" id="1.20.140.10">
    <property type="entry name" value="Butyryl-CoA Dehydrogenase, subunit A, domain 3"/>
    <property type="match status" value="1"/>
</dbReference>
<dbReference type="InterPro" id="IPR009075">
    <property type="entry name" value="AcylCo_DH/oxidase_C"/>
</dbReference>
<accession>A0A365GYT6</accession>
<reference evidence="10 11" key="1">
    <citation type="submission" date="2018-06" db="EMBL/GenBank/DDBJ databases">
        <title>Actinomadura craniellae sp. nov. isolated from marine sponge Craniella sp.</title>
        <authorList>
            <person name="Li L."/>
            <person name="Xu Q.H."/>
            <person name="Lin H.W."/>
            <person name="Lu Y.H."/>
        </authorList>
    </citation>
    <scope>NUCLEOTIDE SEQUENCE [LARGE SCALE GENOMIC DNA]</scope>
    <source>
        <strain evidence="10 11">LHW63021</strain>
    </source>
</reference>
<organism evidence="10 11">
    <name type="scientific">Actinomadura craniellae</name>
    <dbReference type="NCBI Taxonomy" id="2231787"/>
    <lineage>
        <taxon>Bacteria</taxon>
        <taxon>Bacillati</taxon>
        <taxon>Actinomycetota</taxon>
        <taxon>Actinomycetes</taxon>
        <taxon>Streptosporangiales</taxon>
        <taxon>Thermomonosporaceae</taxon>
        <taxon>Actinomadura</taxon>
    </lineage>
</organism>
<keyword evidence="4 6" id="KW-0274">FAD</keyword>
<comment type="similarity">
    <text evidence="2 6">Belongs to the acyl-CoA dehydrogenase family.</text>
</comment>
<gene>
    <name evidence="10" type="ORF">DPM19_26810</name>
</gene>
<evidence type="ECO:0000313" key="11">
    <source>
        <dbReference type="Proteomes" id="UP000251891"/>
    </source>
</evidence>
<evidence type="ECO:0000256" key="4">
    <source>
        <dbReference type="ARBA" id="ARBA00022827"/>
    </source>
</evidence>
<dbReference type="Pfam" id="PF02770">
    <property type="entry name" value="Acyl-CoA_dh_M"/>
    <property type="match status" value="1"/>
</dbReference>
<dbReference type="GO" id="GO:0005737">
    <property type="term" value="C:cytoplasm"/>
    <property type="evidence" value="ECO:0007669"/>
    <property type="project" value="TreeGrafter"/>
</dbReference>
<dbReference type="OrthoDB" id="8876745at2"/>
<keyword evidence="3 6" id="KW-0285">Flavoprotein</keyword>